<dbReference type="EMBL" id="BARU01043704">
    <property type="protein sequence ID" value="GAH84199.1"/>
    <property type="molecule type" value="Genomic_DNA"/>
</dbReference>
<dbReference type="SMART" id="SM00028">
    <property type="entry name" value="TPR"/>
    <property type="match status" value="3"/>
</dbReference>
<name>X1K1P0_9ZZZZ</name>
<dbReference type="SUPFAM" id="SSF48452">
    <property type="entry name" value="TPR-like"/>
    <property type="match status" value="1"/>
</dbReference>
<dbReference type="InterPro" id="IPR019734">
    <property type="entry name" value="TPR_rpt"/>
</dbReference>
<feature type="non-terminal residue" evidence="3">
    <location>
        <position position="1"/>
    </location>
</feature>
<dbReference type="InterPro" id="IPR051685">
    <property type="entry name" value="Ycf3/AcsC/BcsC/TPR_MFPF"/>
</dbReference>
<keyword evidence="1" id="KW-0677">Repeat</keyword>
<dbReference type="InterPro" id="IPR011990">
    <property type="entry name" value="TPR-like_helical_dom_sf"/>
</dbReference>
<dbReference type="Gene3D" id="1.25.40.10">
    <property type="entry name" value="Tetratricopeptide repeat domain"/>
    <property type="match status" value="2"/>
</dbReference>
<sequence>SAWCLNLIGQKEDAQAYYRQALEVEPENKFARTNYALSLAISGKIAQAIDIYNSLIREYPDDHTIYQDLGIAYGYAGDISRSIENLERAISLHPTPIAYINLAVAMRKVGKLEEACRYLKLYLENPKGESKESISRARAELQNLERILKR</sequence>
<evidence type="ECO:0000256" key="1">
    <source>
        <dbReference type="ARBA" id="ARBA00022737"/>
    </source>
</evidence>
<gene>
    <name evidence="3" type="ORF">S03H2_66859</name>
</gene>
<organism evidence="3">
    <name type="scientific">marine sediment metagenome</name>
    <dbReference type="NCBI Taxonomy" id="412755"/>
    <lineage>
        <taxon>unclassified sequences</taxon>
        <taxon>metagenomes</taxon>
        <taxon>ecological metagenomes</taxon>
    </lineage>
</organism>
<evidence type="ECO:0008006" key="4">
    <source>
        <dbReference type="Google" id="ProtNLM"/>
    </source>
</evidence>
<evidence type="ECO:0000313" key="3">
    <source>
        <dbReference type="EMBL" id="GAH84199.1"/>
    </source>
</evidence>
<proteinExistence type="predicted"/>
<accession>X1K1P0</accession>
<dbReference type="PANTHER" id="PTHR44943:SF8">
    <property type="entry name" value="TPR REPEAT-CONTAINING PROTEIN MJ0263"/>
    <property type="match status" value="1"/>
</dbReference>
<evidence type="ECO:0000256" key="2">
    <source>
        <dbReference type="ARBA" id="ARBA00022803"/>
    </source>
</evidence>
<keyword evidence="2" id="KW-0802">TPR repeat</keyword>
<dbReference type="Pfam" id="PF13432">
    <property type="entry name" value="TPR_16"/>
    <property type="match status" value="2"/>
</dbReference>
<reference evidence="3" key="1">
    <citation type="journal article" date="2014" name="Front. Microbiol.">
        <title>High frequency of phylogenetically diverse reductive dehalogenase-homologous genes in deep subseafloor sedimentary metagenomes.</title>
        <authorList>
            <person name="Kawai M."/>
            <person name="Futagami T."/>
            <person name="Toyoda A."/>
            <person name="Takaki Y."/>
            <person name="Nishi S."/>
            <person name="Hori S."/>
            <person name="Arai W."/>
            <person name="Tsubouchi T."/>
            <person name="Morono Y."/>
            <person name="Uchiyama I."/>
            <person name="Ito T."/>
            <person name="Fujiyama A."/>
            <person name="Inagaki F."/>
            <person name="Takami H."/>
        </authorList>
    </citation>
    <scope>NUCLEOTIDE SEQUENCE</scope>
    <source>
        <strain evidence="3">Expedition CK06-06</strain>
    </source>
</reference>
<protein>
    <recommendedName>
        <fullName evidence="4">Tetratricopeptide repeat protein</fullName>
    </recommendedName>
</protein>
<dbReference type="AlphaFoldDB" id="X1K1P0"/>
<dbReference type="PANTHER" id="PTHR44943">
    <property type="entry name" value="CELLULOSE SYNTHASE OPERON PROTEIN C"/>
    <property type="match status" value="1"/>
</dbReference>
<comment type="caution">
    <text evidence="3">The sequence shown here is derived from an EMBL/GenBank/DDBJ whole genome shotgun (WGS) entry which is preliminary data.</text>
</comment>
<dbReference type="PROSITE" id="PS50005">
    <property type="entry name" value="TPR"/>
    <property type="match status" value="1"/>
</dbReference>